<feature type="region of interest" description="Disordered" evidence="1">
    <location>
        <begin position="1"/>
        <end position="42"/>
    </location>
</feature>
<comment type="caution">
    <text evidence="2">The sequence shown here is derived from an EMBL/GenBank/DDBJ whole genome shotgun (WGS) entry which is preliminary data.</text>
</comment>
<accession>A0AA88E533</accession>
<dbReference type="Proteomes" id="UP001187192">
    <property type="component" value="Unassembled WGS sequence"/>
</dbReference>
<evidence type="ECO:0000313" key="3">
    <source>
        <dbReference type="Proteomes" id="UP001187192"/>
    </source>
</evidence>
<name>A0AA88E533_FICCA</name>
<feature type="non-terminal residue" evidence="2">
    <location>
        <position position="42"/>
    </location>
</feature>
<gene>
    <name evidence="2" type="ORF">TIFTF001_037338</name>
</gene>
<sequence>MVFTSGFEQVRTQEFSGSATSGQSDGGVRSTGAAVERTVMWQ</sequence>
<organism evidence="2 3">
    <name type="scientific">Ficus carica</name>
    <name type="common">Common fig</name>
    <dbReference type="NCBI Taxonomy" id="3494"/>
    <lineage>
        <taxon>Eukaryota</taxon>
        <taxon>Viridiplantae</taxon>
        <taxon>Streptophyta</taxon>
        <taxon>Embryophyta</taxon>
        <taxon>Tracheophyta</taxon>
        <taxon>Spermatophyta</taxon>
        <taxon>Magnoliopsida</taxon>
        <taxon>eudicotyledons</taxon>
        <taxon>Gunneridae</taxon>
        <taxon>Pentapetalae</taxon>
        <taxon>rosids</taxon>
        <taxon>fabids</taxon>
        <taxon>Rosales</taxon>
        <taxon>Moraceae</taxon>
        <taxon>Ficeae</taxon>
        <taxon>Ficus</taxon>
    </lineage>
</organism>
<dbReference type="AlphaFoldDB" id="A0AA88E533"/>
<dbReference type="EMBL" id="BTGU01000585">
    <property type="protein sequence ID" value="GMN68277.1"/>
    <property type="molecule type" value="Genomic_DNA"/>
</dbReference>
<proteinExistence type="predicted"/>
<evidence type="ECO:0000256" key="1">
    <source>
        <dbReference type="SAM" id="MobiDB-lite"/>
    </source>
</evidence>
<protein>
    <submittedName>
        <fullName evidence="2">Uncharacterized protein</fullName>
    </submittedName>
</protein>
<evidence type="ECO:0000313" key="2">
    <source>
        <dbReference type="EMBL" id="GMN68277.1"/>
    </source>
</evidence>
<feature type="compositionally biased region" description="Polar residues" evidence="1">
    <location>
        <begin position="1"/>
        <end position="23"/>
    </location>
</feature>
<reference evidence="2" key="1">
    <citation type="submission" date="2023-07" db="EMBL/GenBank/DDBJ databases">
        <title>draft genome sequence of fig (Ficus carica).</title>
        <authorList>
            <person name="Takahashi T."/>
            <person name="Nishimura K."/>
        </authorList>
    </citation>
    <scope>NUCLEOTIDE SEQUENCE</scope>
</reference>
<keyword evidence="3" id="KW-1185">Reference proteome</keyword>